<name>A0AAV6VS48_9ARAC</name>
<comment type="caution">
    <text evidence="2">The sequence shown here is derived from an EMBL/GenBank/DDBJ whole genome shotgun (WGS) entry which is preliminary data.</text>
</comment>
<feature type="chain" id="PRO_5043473551" evidence="1">
    <location>
        <begin position="24"/>
        <end position="226"/>
    </location>
</feature>
<proteinExistence type="predicted"/>
<dbReference type="EMBL" id="JAFNEN010000041">
    <property type="protein sequence ID" value="KAG8198296.1"/>
    <property type="molecule type" value="Genomic_DNA"/>
</dbReference>
<keyword evidence="1" id="KW-0732">Signal</keyword>
<gene>
    <name evidence="2" type="ORF">JTE90_021550</name>
</gene>
<accession>A0AAV6VS48</accession>
<reference evidence="2 3" key="1">
    <citation type="journal article" date="2022" name="Nat. Ecol. Evol.">
        <title>A masculinizing supergene underlies an exaggerated male reproductive morph in a spider.</title>
        <authorList>
            <person name="Hendrickx F."/>
            <person name="De Corte Z."/>
            <person name="Sonet G."/>
            <person name="Van Belleghem S.M."/>
            <person name="Kostlbacher S."/>
            <person name="Vangestel C."/>
        </authorList>
    </citation>
    <scope>NUCLEOTIDE SEQUENCE [LARGE SCALE GENOMIC DNA]</scope>
    <source>
        <strain evidence="2">W744_W776</strain>
    </source>
</reference>
<dbReference type="Proteomes" id="UP000827092">
    <property type="component" value="Unassembled WGS sequence"/>
</dbReference>
<sequence length="226" mass="25253">MKGITPFLALLLCTSIPLGIVRAGIPPAPLTQSTARPKRPDTLNADDKVRILSERGSSVSAVLQFIENVSALMQHPNATCRRMSLDDFAGFEWRQTRIAVFEKQMISAVKFANILNHYFLTTPNDTDIDALFFYSLVKANVESDPSLSSSTIILPSATSTGEYFVPFTYRGSDGKIRTRNLANWLAERWSGTEWFWVIESGNYSELLGQVKNGRSLKSFILRVLLL</sequence>
<keyword evidence="3" id="KW-1185">Reference proteome</keyword>
<dbReference type="AlphaFoldDB" id="A0AAV6VS48"/>
<dbReference type="Gene3D" id="3.30.450.20">
    <property type="entry name" value="PAS domain"/>
    <property type="match status" value="1"/>
</dbReference>
<protein>
    <submittedName>
        <fullName evidence="2">Uncharacterized protein</fullName>
    </submittedName>
</protein>
<evidence type="ECO:0000313" key="2">
    <source>
        <dbReference type="EMBL" id="KAG8198296.1"/>
    </source>
</evidence>
<evidence type="ECO:0000256" key="1">
    <source>
        <dbReference type="SAM" id="SignalP"/>
    </source>
</evidence>
<organism evidence="2 3">
    <name type="scientific">Oedothorax gibbosus</name>
    <dbReference type="NCBI Taxonomy" id="931172"/>
    <lineage>
        <taxon>Eukaryota</taxon>
        <taxon>Metazoa</taxon>
        <taxon>Ecdysozoa</taxon>
        <taxon>Arthropoda</taxon>
        <taxon>Chelicerata</taxon>
        <taxon>Arachnida</taxon>
        <taxon>Araneae</taxon>
        <taxon>Araneomorphae</taxon>
        <taxon>Entelegynae</taxon>
        <taxon>Araneoidea</taxon>
        <taxon>Linyphiidae</taxon>
        <taxon>Erigoninae</taxon>
        <taxon>Oedothorax</taxon>
    </lineage>
</organism>
<evidence type="ECO:0000313" key="3">
    <source>
        <dbReference type="Proteomes" id="UP000827092"/>
    </source>
</evidence>
<feature type="signal peptide" evidence="1">
    <location>
        <begin position="1"/>
        <end position="23"/>
    </location>
</feature>